<dbReference type="PROSITE" id="PS51257">
    <property type="entry name" value="PROKAR_LIPOPROTEIN"/>
    <property type="match status" value="1"/>
</dbReference>
<accession>A0A8T0WGR6</accession>
<comment type="caution">
    <text evidence="2">The sequence shown here is derived from an EMBL/GenBank/DDBJ whole genome shotgun (WGS) entry which is preliminary data.</text>
</comment>
<dbReference type="EMBL" id="CM029038">
    <property type="protein sequence ID" value="KAG2648771.1"/>
    <property type="molecule type" value="Genomic_DNA"/>
</dbReference>
<name>A0A8T0WGR6_PANVG</name>
<feature type="chain" id="PRO_5035891679" evidence="1">
    <location>
        <begin position="28"/>
        <end position="140"/>
    </location>
</feature>
<dbReference type="AlphaFoldDB" id="A0A8T0WGR6"/>
<reference evidence="2 3" key="1">
    <citation type="submission" date="2020-05" db="EMBL/GenBank/DDBJ databases">
        <title>WGS assembly of Panicum virgatum.</title>
        <authorList>
            <person name="Lovell J.T."/>
            <person name="Jenkins J."/>
            <person name="Shu S."/>
            <person name="Juenger T.E."/>
            <person name="Schmutz J."/>
        </authorList>
    </citation>
    <scope>NUCLEOTIDE SEQUENCE [LARGE SCALE GENOMIC DNA]</scope>
    <source>
        <strain evidence="3">cv. AP13</strain>
    </source>
</reference>
<evidence type="ECO:0000256" key="1">
    <source>
        <dbReference type="SAM" id="SignalP"/>
    </source>
</evidence>
<keyword evidence="1" id="KW-0732">Signal</keyword>
<proteinExistence type="predicted"/>
<gene>
    <name evidence="2" type="ORF">PVAP13_1NG064300</name>
</gene>
<evidence type="ECO:0000313" key="2">
    <source>
        <dbReference type="EMBL" id="KAG2648771.1"/>
    </source>
</evidence>
<sequence>MRSGSGAPVVTILFVFLFGCLALGVECRSLLLEDGGRGSKSYYPLTTRPCHNDAGSVNSTMDDESELTLVFCTYKGVLQCVGEEPCYCCQSQQEPQCAQSASAGPSALSAIPTAHLKWRRKAGRRRCIYRSMIKTLKSSK</sequence>
<keyword evidence="3" id="KW-1185">Reference proteome</keyword>
<feature type="signal peptide" evidence="1">
    <location>
        <begin position="1"/>
        <end position="27"/>
    </location>
</feature>
<dbReference type="Proteomes" id="UP000823388">
    <property type="component" value="Chromosome 1N"/>
</dbReference>
<protein>
    <submittedName>
        <fullName evidence="2">Uncharacterized protein</fullName>
    </submittedName>
</protein>
<organism evidence="2 3">
    <name type="scientific">Panicum virgatum</name>
    <name type="common">Blackwell switchgrass</name>
    <dbReference type="NCBI Taxonomy" id="38727"/>
    <lineage>
        <taxon>Eukaryota</taxon>
        <taxon>Viridiplantae</taxon>
        <taxon>Streptophyta</taxon>
        <taxon>Embryophyta</taxon>
        <taxon>Tracheophyta</taxon>
        <taxon>Spermatophyta</taxon>
        <taxon>Magnoliopsida</taxon>
        <taxon>Liliopsida</taxon>
        <taxon>Poales</taxon>
        <taxon>Poaceae</taxon>
        <taxon>PACMAD clade</taxon>
        <taxon>Panicoideae</taxon>
        <taxon>Panicodae</taxon>
        <taxon>Paniceae</taxon>
        <taxon>Panicinae</taxon>
        <taxon>Panicum</taxon>
        <taxon>Panicum sect. Hiantes</taxon>
    </lineage>
</organism>
<evidence type="ECO:0000313" key="3">
    <source>
        <dbReference type="Proteomes" id="UP000823388"/>
    </source>
</evidence>